<gene>
    <name evidence="2" type="ORF">GWI72_12405</name>
</gene>
<dbReference type="AlphaFoldDB" id="A0A7X5F3I9"/>
<evidence type="ECO:0000313" key="2">
    <source>
        <dbReference type="EMBL" id="NBN79071.1"/>
    </source>
</evidence>
<comment type="caution">
    <text evidence="2">The sequence shown here is derived from an EMBL/GenBank/DDBJ whole genome shotgun (WGS) entry which is preliminary data.</text>
</comment>
<accession>A0A7X5F3I9</accession>
<keyword evidence="3" id="KW-1185">Reference proteome</keyword>
<protein>
    <recommendedName>
        <fullName evidence="1">VapC45 PIN like domain-containing protein</fullName>
    </recommendedName>
</protein>
<reference evidence="3" key="1">
    <citation type="submission" date="2020-01" db="EMBL/GenBank/DDBJ databases">
        <authorList>
            <person name="Fang Y."/>
            <person name="Sun R."/>
            <person name="Nie L."/>
            <person name="He J."/>
            <person name="Hao L."/>
            <person name="Wang L."/>
            <person name="Su S."/>
            <person name="Lv E."/>
            <person name="Zhang Z."/>
            <person name="Xie R."/>
            <person name="Liu H."/>
        </authorList>
    </citation>
    <scope>NUCLEOTIDE SEQUENCE [LARGE SCALE GENOMIC DNA]</scope>
    <source>
        <strain evidence="3">XCT-53</strain>
    </source>
</reference>
<dbReference type="EMBL" id="JAABLQ010000001">
    <property type="protein sequence ID" value="NBN79071.1"/>
    <property type="molecule type" value="Genomic_DNA"/>
</dbReference>
<feature type="domain" description="VapC45 PIN like" evidence="1">
    <location>
        <begin position="1"/>
        <end position="84"/>
    </location>
</feature>
<dbReference type="Pfam" id="PF18478">
    <property type="entry name" value="PIN_10"/>
    <property type="match status" value="1"/>
</dbReference>
<dbReference type="InterPro" id="IPR041375">
    <property type="entry name" value="VapC45_PIN-like"/>
</dbReference>
<evidence type="ECO:0000259" key="1">
    <source>
        <dbReference type="Pfam" id="PF18478"/>
    </source>
</evidence>
<name>A0A7X5F3I9_9HYPH</name>
<proteinExistence type="predicted"/>
<organism evidence="2 3">
    <name type="scientific">Pannonibacter tanglangensis</name>
    <dbReference type="NCBI Taxonomy" id="2750084"/>
    <lineage>
        <taxon>Bacteria</taxon>
        <taxon>Pseudomonadati</taxon>
        <taxon>Pseudomonadota</taxon>
        <taxon>Alphaproteobacteria</taxon>
        <taxon>Hyphomicrobiales</taxon>
        <taxon>Stappiaceae</taxon>
        <taxon>Pannonibacter</taxon>
    </lineage>
</organism>
<evidence type="ECO:0000313" key="3">
    <source>
        <dbReference type="Proteomes" id="UP000586722"/>
    </source>
</evidence>
<dbReference type="RefSeq" id="WP_161708808.1">
    <property type="nucleotide sequence ID" value="NZ_JAABLQ010000001.1"/>
</dbReference>
<dbReference type="Proteomes" id="UP000586722">
    <property type="component" value="Unassembled WGS sequence"/>
</dbReference>
<sequence>MNVFFDNNISPFIACAIRELSKTEPSVRTVIHLRHRFPASTPDLEWISSLDGKWVILSIDRFTKNNDAERLALRQAGHTIFVLDRQWSGQTFWHQAERLVRWWPQILGQAQMAEGGFRVPWHHSKATKFQTLRL</sequence>